<comment type="caution">
    <text evidence="1">The sequence shown here is derived from an EMBL/GenBank/DDBJ whole genome shotgun (WGS) entry which is preliminary data.</text>
</comment>
<accession>A0A7J7IMR2</accession>
<name>A0A7J7IMR2_9RHOD</name>
<dbReference type="Proteomes" id="UP000530660">
    <property type="component" value="Unassembled WGS sequence"/>
</dbReference>
<gene>
    <name evidence="1" type="ORF">F1559_003265</name>
</gene>
<sequence>MQTLKTIDGRIASAPAFVREAYATMDRATGLELFQPMVDQGIHSDTKQGRVLAECNDSPWEDVLRLDQVAEELEARRLCVPLYYWCVPPEALRGGAISMDWLWIGRYRGPDDAFGWIFVYREPLIRNSCGTVAGVIASNTRVLFAAIRRLNNTFPRFRAVFDTNIFPSGEARVPPSFRRWMASHWMVHVCRRLEPGSDALSST</sequence>
<dbReference type="OrthoDB" id="10493751at2759"/>
<evidence type="ECO:0000313" key="1">
    <source>
        <dbReference type="EMBL" id="KAF6003601.1"/>
    </source>
</evidence>
<protein>
    <submittedName>
        <fullName evidence="1">Uncharacterized protein</fullName>
    </submittedName>
</protein>
<dbReference type="EMBL" id="VWRR01000006">
    <property type="protein sequence ID" value="KAF6003601.1"/>
    <property type="molecule type" value="Genomic_DNA"/>
</dbReference>
<organism evidence="1 2">
    <name type="scientific">Cyanidiococcus yangmingshanensis</name>
    <dbReference type="NCBI Taxonomy" id="2690220"/>
    <lineage>
        <taxon>Eukaryota</taxon>
        <taxon>Rhodophyta</taxon>
        <taxon>Bangiophyceae</taxon>
        <taxon>Cyanidiales</taxon>
        <taxon>Cyanidiaceae</taxon>
        <taxon>Cyanidiococcus</taxon>
    </lineage>
</organism>
<reference evidence="1 2" key="1">
    <citation type="journal article" date="2020" name="J. Phycol.">
        <title>Comparative genome analysis reveals Cyanidiococcus gen. nov., a new extremophilic red algal genus sister to Cyanidioschyzon (Cyanidioschyzonaceae, Rhodophyta).</title>
        <authorList>
            <person name="Liu S.-L."/>
            <person name="Chiang Y.-R."/>
            <person name="Yoon H.S."/>
            <person name="Fu H.-Y."/>
        </authorList>
    </citation>
    <scope>NUCLEOTIDE SEQUENCE [LARGE SCALE GENOMIC DNA]</scope>
    <source>
        <strain evidence="1 2">THAL066</strain>
    </source>
</reference>
<dbReference type="AlphaFoldDB" id="A0A7J7IMR2"/>
<proteinExistence type="predicted"/>
<evidence type="ECO:0000313" key="2">
    <source>
        <dbReference type="Proteomes" id="UP000530660"/>
    </source>
</evidence>
<keyword evidence="2" id="KW-1185">Reference proteome</keyword>